<proteinExistence type="predicted"/>
<dbReference type="InterPro" id="IPR040151">
    <property type="entry name" value="Gfd2/YDR514C-like"/>
</dbReference>
<dbReference type="Pfam" id="PF21762">
    <property type="entry name" value="DEDDh_C"/>
    <property type="match status" value="1"/>
</dbReference>
<evidence type="ECO:0000313" key="2">
    <source>
        <dbReference type="EMBL" id="KYK58591.1"/>
    </source>
</evidence>
<gene>
    <name evidence="2" type="ORF">DCS_05608</name>
</gene>
<accession>A0A151GNH7</accession>
<dbReference type="EMBL" id="LAYC01000002">
    <property type="protein sequence ID" value="KYK58591.1"/>
    <property type="molecule type" value="Genomic_DNA"/>
</dbReference>
<feature type="domain" description="Gfd2/YDR514C-like C-terminal" evidence="1">
    <location>
        <begin position="81"/>
        <end position="230"/>
    </location>
</feature>
<reference evidence="2 3" key="1">
    <citation type="journal article" date="2016" name="Sci. Rep.">
        <title>Insights into Adaptations to a Near-Obligate Nematode Endoparasitic Lifestyle from the Finished Genome of Drechmeria coniospora.</title>
        <authorList>
            <person name="Zhang L."/>
            <person name="Zhou Z."/>
            <person name="Guo Q."/>
            <person name="Fokkens L."/>
            <person name="Miskei M."/>
            <person name="Pocsi I."/>
            <person name="Zhang W."/>
            <person name="Chen M."/>
            <person name="Wang L."/>
            <person name="Sun Y."/>
            <person name="Donzelli B.G."/>
            <person name="Gibson D.M."/>
            <person name="Nelson D.R."/>
            <person name="Luo J.G."/>
            <person name="Rep M."/>
            <person name="Liu H."/>
            <person name="Yang S."/>
            <person name="Wang J."/>
            <person name="Krasnoff S.B."/>
            <person name="Xu Y."/>
            <person name="Molnar I."/>
            <person name="Lin M."/>
        </authorList>
    </citation>
    <scope>NUCLEOTIDE SEQUENCE [LARGE SCALE GENOMIC DNA]</scope>
    <source>
        <strain evidence="2 3">ARSEF 6962</strain>
    </source>
</reference>
<comment type="caution">
    <text evidence="2">The sequence shown here is derived from an EMBL/GenBank/DDBJ whole genome shotgun (WGS) entry which is preliminary data.</text>
</comment>
<evidence type="ECO:0000259" key="1">
    <source>
        <dbReference type="Pfam" id="PF21762"/>
    </source>
</evidence>
<dbReference type="GO" id="GO:0005634">
    <property type="term" value="C:nucleus"/>
    <property type="evidence" value="ECO:0007669"/>
    <property type="project" value="TreeGrafter"/>
</dbReference>
<dbReference type="RefSeq" id="XP_040657943.1">
    <property type="nucleotide sequence ID" value="XM_040802910.1"/>
</dbReference>
<dbReference type="PANTHER" id="PTHR28083">
    <property type="entry name" value="GOOD FOR FULL DBP5 ACTIVITY PROTEIN 2"/>
    <property type="match status" value="1"/>
</dbReference>
<name>A0A151GNH7_DRECN</name>
<evidence type="ECO:0000313" key="3">
    <source>
        <dbReference type="Proteomes" id="UP000076580"/>
    </source>
</evidence>
<protein>
    <recommendedName>
        <fullName evidence="1">Gfd2/YDR514C-like C-terminal domain-containing protein</fullName>
    </recommendedName>
</protein>
<dbReference type="InParanoid" id="A0A151GNH7"/>
<dbReference type="InterPro" id="IPR048519">
    <property type="entry name" value="Gfd2/YDR514C-like_C"/>
</dbReference>
<dbReference type="InterPro" id="IPR012337">
    <property type="entry name" value="RNaseH-like_sf"/>
</dbReference>
<dbReference type="AlphaFoldDB" id="A0A151GNH7"/>
<sequence>MPLVIGSRYWARLLEETSTLRHLFGYGPNWRETTQPPVHSTMLACNPVAHSGMMDMLLVSMDVDTDIGFDPTKTADPQYHIGLSVLDTRELQRSVGARRRGSSSSPVSIKSYQFTIGHGWYVDRADRHFIFGESKAITLADMKPIFDSLVSDRNYVLILHGGERDKTFLETFDIVSNAVFTFDTAHLSQCIMGLFDRRKLNYILNELGVAYRNLHCGGNDANYTLKAFLMLAVKDFKTTSTNPRWRVERLFNRMQAIAQVPYWNLSRRHARN</sequence>
<dbReference type="Proteomes" id="UP000076580">
    <property type="component" value="Chromosome 02"/>
</dbReference>
<dbReference type="PANTHER" id="PTHR28083:SF1">
    <property type="entry name" value="GOOD FOR FULL DBP5 ACTIVITY PROTEIN 2"/>
    <property type="match status" value="1"/>
</dbReference>
<dbReference type="SUPFAM" id="SSF53098">
    <property type="entry name" value="Ribonuclease H-like"/>
    <property type="match status" value="1"/>
</dbReference>
<organism evidence="2 3">
    <name type="scientific">Drechmeria coniospora</name>
    <name type="common">Nematophagous fungus</name>
    <name type="synonym">Meria coniospora</name>
    <dbReference type="NCBI Taxonomy" id="98403"/>
    <lineage>
        <taxon>Eukaryota</taxon>
        <taxon>Fungi</taxon>
        <taxon>Dikarya</taxon>
        <taxon>Ascomycota</taxon>
        <taxon>Pezizomycotina</taxon>
        <taxon>Sordariomycetes</taxon>
        <taxon>Hypocreomycetidae</taxon>
        <taxon>Hypocreales</taxon>
        <taxon>Ophiocordycipitaceae</taxon>
        <taxon>Drechmeria</taxon>
    </lineage>
</organism>
<keyword evidence="3" id="KW-1185">Reference proteome</keyword>
<dbReference type="GeneID" id="63718251"/>